<dbReference type="InParanoid" id="E4XKG2"/>
<proteinExistence type="inferred from homology"/>
<sequence length="316" mass="36366">MWRENCIPVIDIKPLVDDPEIGSENALSAAKEITNAMEDFGFVTITNYDKINEELIRSLTECMTDFMKLSLEERKNFCVHDDDHGYFPASKDGKEGFDVRIRGINWPKDDGSLDGIFDTRCPTDHFQAAAKNYIHLISSLAKILINSISKSYNFGSKLNDIMPGHRSFLRVNYYPPRESAWTSGSDNAPLNCVEHFDSGIITLLYQDDVGGLEVQNPHNDEWIPVKPVPGSLIVNTGRAFERMSNGRAKATKHRVRFTPNITRFSIPYFVQPNPEGEFWPFGIKEEDRKYEPVKYLDWYNTNIRRYFPEYSQRSTK</sequence>
<feature type="domain" description="Fe2OG dioxygenase" evidence="2">
    <location>
        <begin position="164"/>
        <end position="272"/>
    </location>
</feature>
<dbReference type="PANTHER" id="PTHR47990">
    <property type="entry name" value="2-OXOGLUTARATE (2OG) AND FE(II)-DEPENDENT OXYGENASE SUPERFAMILY PROTEIN-RELATED"/>
    <property type="match status" value="1"/>
</dbReference>
<dbReference type="PROSITE" id="PS51471">
    <property type="entry name" value="FE2OG_OXY"/>
    <property type="match status" value="1"/>
</dbReference>
<dbReference type="AlphaFoldDB" id="E4XKG2"/>
<evidence type="ECO:0000256" key="1">
    <source>
        <dbReference type="RuleBase" id="RU003682"/>
    </source>
</evidence>
<dbReference type="OrthoDB" id="288590at2759"/>
<dbReference type="Pfam" id="PF03171">
    <property type="entry name" value="2OG-FeII_Oxy"/>
    <property type="match status" value="1"/>
</dbReference>
<reference evidence="3" key="1">
    <citation type="journal article" date="2010" name="Science">
        <title>Plasticity of animal genome architecture unmasked by rapid evolution of a pelagic tunicate.</title>
        <authorList>
            <person name="Denoeud F."/>
            <person name="Henriet S."/>
            <person name="Mungpakdee S."/>
            <person name="Aury J.M."/>
            <person name="Da Silva C."/>
            <person name="Brinkmann H."/>
            <person name="Mikhaleva J."/>
            <person name="Olsen L.C."/>
            <person name="Jubin C."/>
            <person name="Canestro C."/>
            <person name="Bouquet J.M."/>
            <person name="Danks G."/>
            <person name="Poulain J."/>
            <person name="Campsteijn C."/>
            <person name="Adamski M."/>
            <person name="Cross I."/>
            <person name="Yadetie F."/>
            <person name="Muffato M."/>
            <person name="Louis A."/>
            <person name="Butcher S."/>
            <person name="Tsagkogeorga G."/>
            <person name="Konrad A."/>
            <person name="Singh S."/>
            <person name="Jensen M.F."/>
            <person name="Cong E.H."/>
            <person name="Eikeseth-Otteraa H."/>
            <person name="Noel B."/>
            <person name="Anthouard V."/>
            <person name="Porcel B.M."/>
            <person name="Kachouri-Lafond R."/>
            <person name="Nishino A."/>
            <person name="Ugolini M."/>
            <person name="Chourrout P."/>
            <person name="Nishida H."/>
            <person name="Aasland R."/>
            <person name="Huzurbazar S."/>
            <person name="Westhof E."/>
            <person name="Delsuc F."/>
            <person name="Lehrach H."/>
            <person name="Reinhardt R."/>
            <person name="Weissenbach J."/>
            <person name="Roy S.W."/>
            <person name="Artiguenave F."/>
            <person name="Postlethwait J.H."/>
            <person name="Manak J.R."/>
            <person name="Thompson E.M."/>
            <person name="Jaillon O."/>
            <person name="Du Pasquier L."/>
            <person name="Boudinot P."/>
            <person name="Liberles D.A."/>
            <person name="Volff J.N."/>
            <person name="Philippe H."/>
            <person name="Lenhard B."/>
            <person name="Roest Crollius H."/>
            <person name="Wincker P."/>
            <person name="Chourrout D."/>
        </authorList>
    </citation>
    <scope>NUCLEOTIDE SEQUENCE [LARGE SCALE GENOMIC DNA]</scope>
</reference>
<dbReference type="EMBL" id="FN653064">
    <property type="protein sequence ID" value="CBY24951.1"/>
    <property type="molecule type" value="Genomic_DNA"/>
</dbReference>
<gene>
    <name evidence="3" type="ORF">GSOID_T00013125001</name>
</gene>
<dbReference type="InterPro" id="IPR050231">
    <property type="entry name" value="Iron_ascorbate_oxido_reductase"/>
</dbReference>
<keyword evidence="4" id="KW-1185">Reference proteome</keyword>
<protein>
    <recommendedName>
        <fullName evidence="2">Fe2OG dioxygenase domain-containing protein</fullName>
    </recommendedName>
</protein>
<dbReference type="Gene3D" id="2.60.120.330">
    <property type="entry name" value="B-lactam Antibiotic, Isopenicillin N Synthase, Chain"/>
    <property type="match status" value="1"/>
</dbReference>
<dbReference type="SUPFAM" id="SSF51197">
    <property type="entry name" value="Clavaminate synthase-like"/>
    <property type="match status" value="1"/>
</dbReference>
<dbReference type="Proteomes" id="UP000001307">
    <property type="component" value="Unassembled WGS sequence"/>
</dbReference>
<comment type="similarity">
    <text evidence="1">Belongs to the iron/ascorbate-dependent oxidoreductase family.</text>
</comment>
<dbReference type="InterPro" id="IPR005123">
    <property type="entry name" value="Oxoglu/Fe-dep_dioxygenase_dom"/>
</dbReference>
<dbReference type="GO" id="GO:0016491">
    <property type="term" value="F:oxidoreductase activity"/>
    <property type="evidence" value="ECO:0007669"/>
    <property type="project" value="UniProtKB-KW"/>
</dbReference>
<dbReference type="InterPro" id="IPR044861">
    <property type="entry name" value="IPNS-like_FE2OG_OXY"/>
</dbReference>
<evidence type="ECO:0000313" key="3">
    <source>
        <dbReference type="EMBL" id="CBY24951.1"/>
    </source>
</evidence>
<name>E4XKG2_OIKDI</name>
<evidence type="ECO:0000313" key="4">
    <source>
        <dbReference type="Proteomes" id="UP000001307"/>
    </source>
</evidence>
<evidence type="ECO:0000259" key="2">
    <source>
        <dbReference type="PROSITE" id="PS51471"/>
    </source>
</evidence>
<dbReference type="InterPro" id="IPR027443">
    <property type="entry name" value="IPNS-like_sf"/>
</dbReference>
<dbReference type="GO" id="GO:0046872">
    <property type="term" value="F:metal ion binding"/>
    <property type="evidence" value="ECO:0007669"/>
    <property type="project" value="UniProtKB-KW"/>
</dbReference>
<dbReference type="Pfam" id="PF14226">
    <property type="entry name" value="DIOX_N"/>
    <property type="match status" value="1"/>
</dbReference>
<dbReference type="InterPro" id="IPR026992">
    <property type="entry name" value="DIOX_N"/>
</dbReference>
<keyword evidence="1" id="KW-0408">Iron</keyword>
<keyword evidence="1" id="KW-0479">Metal-binding</keyword>
<organism evidence="3">
    <name type="scientific">Oikopleura dioica</name>
    <name type="common">Tunicate</name>
    <dbReference type="NCBI Taxonomy" id="34765"/>
    <lineage>
        <taxon>Eukaryota</taxon>
        <taxon>Metazoa</taxon>
        <taxon>Chordata</taxon>
        <taxon>Tunicata</taxon>
        <taxon>Appendicularia</taxon>
        <taxon>Copelata</taxon>
        <taxon>Oikopleuridae</taxon>
        <taxon>Oikopleura</taxon>
    </lineage>
</organism>
<accession>E4XKG2</accession>
<keyword evidence="1" id="KW-0560">Oxidoreductase</keyword>